<evidence type="ECO:0000256" key="4">
    <source>
        <dbReference type="ARBA" id="ARBA00023002"/>
    </source>
</evidence>
<keyword evidence="6" id="KW-0503">Monooxygenase</keyword>
<dbReference type="GO" id="GO:0019748">
    <property type="term" value="P:secondary metabolic process"/>
    <property type="evidence" value="ECO:0007669"/>
    <property type="project" value="UniProtKB-ARBA"/>
</dbReference>
<evidence type="ECO:0000256" key="1">
    <source>
        <dbReference type="ARBA" id="ARBA00001971"/>
    </source>
</evidence>
<dbReference type="PANTHER" id="PTHR46206:SF4">
    <property type="entry name" value="P450, PUTATIVE (EUROFUNG)-RELATED"/>
    <property type="match status" value="1"/>
</dbReference>
<dbReference type="AlphaFoldDB" id="A0A3R7IK08"/>
<evidence type="ECO:0000313" key="9">
    <source>
        <dbReference type="Proteomes" id="UP000215289"/>
    </source>
</evidence>
<comment type="cofactor">
    <cofactor evidence="1 7">
        <name>heme</name>
        <dbReference type="ChEBI" id="CHEBI:30413"/>
    </cofactor>
</comment>
<evidence type="ECO:0000256" key="3">
    <source>
        <dbReference type="ARBA" id="ARBA00022723"/>
    </source>
</evidence>
<dbReference type="GO" id="GO:0044283">
    <property type="term" value="P:small molecule biosynthetic process"/>
    <property type="evidence" value="ECO:0007669"/>
    <property type="project" value="UniProtKB-ARBA"/>
</dbReference>
<dbReference type="InterPro" id="IPR036396">
    <property type="entry name" value="Cyt_P450_sf"/>
</dbReference>
<evidence type="ECO:0000256" key="6">
    <source>
        <dbReference type="ARBA" id="ARBA00023033"/>
    </source>
</evidence>
<accession>A0A3R7IK08</accession>
<dbReference type="Gene3D" id="1.10.630.10">
    <property type="entry name" value="Cytochrome P450"/>
    <property type="match status" value="1"/>
</dbReference>
<keyword evidence="4" id="KW-0560">Oxidoreductase</keyword>
<dbReference type="GO" id="GO:0004497">
    <property type="term" value="F:monooxygenase activity"/>
    <property type="evidence" value="ECO:0007669"/>
    <property type="project" value="UniProtKB-KW"/>
</dbReference>
<comment type="similarity">
    <text evidence="2">Belongs to the cytochrome P450 family.</text>
</comment>
<dbReference type="SUPFAM" id="SSF48264">
    <property type="entry name" value="Cytochrome P450"/>
    <property type="match status" value="1"/>
</dbReference>
<keyword evidence="7" id="KW-0349">Heme</keyword>
<name>A0A3R7IK08_9EURO</name>
<evidence type="ECO:0000313" key="8">
    <source>
        <dbReference type="EMBL" id="RLL97716.1"/>
    </source>
</evidence>
<reference evidence="8 9" key="1">
    <citation type="submission" date="2018-08" db="EMBL/GenBank/DDBJ databases">
        <title>Draft genome sequences of two Aspergillus turcosus clinical strains isolated from bronchoalveolar lavage fluid: one azole-susceptible and the other azole-resistant.</title>
        <authorList>
            <person name="Parent-Michaud M."/>
            <person name="Dufresne P.J."/>
            <person name="Fournier E."/>
            <person name="Martineau C."/>
            <person name="Moreira S."/>
            <person name="Perkins V."/>
            <person name="De Repentigny L."/>
            <person name="Dufresne S.F."/>
        </authorList>
    </citation>
    <scope>NUCLEOTIDE SEQUENCE [LARGE SCALE GENOMIC DNA]</scope>
    <source>
        <strain evidence="8">HMR AF 1038</strain>
    </source>
</reference>
<keyword evidence="9" id="KW-1185">Reference proteome</keyword>
<evidence type="ECO:0000256" key="7">
    <source>
        <dbReference type="PIRSR" id="PIRSR602401-1"/>
    </source>
</evidence>
<organism evidence="8 9">
    <name type="scientific">Aspergillus turcosus</name>
    <dbReference type="NCBI Taxonomy" id="1245748"/>
    <lineage>
        <taxon>Eukaryota</taxon>
        <taxon>Fungi</taxon>
        <taxon>Dikarya</taxon>
        <taxon>Ascomycota</taxon>
        <taxon>Pezizomycotina</taxon>
        <taxon>Eurotiomycetes</taxon>
        <taxon>Eurotiomycetidae</taxon>
        <taxon>Eurotiales</taxon>
        <taxon>Aspergillaceae</taxon>
        <taxon>Aspergillus</taxon>
        <taxon>Aspergillus subgen. Fumigati</taxon>
    </lineage>
</organism>
<comment type="caution">
    <text evidence="8">The sequence shown here is derived from an EMBL/GenBank/DDBJ whole genome shotgun (WGS) entry which is preliminary data.</text>
</comment>
<dbReference type="STRING" id="1245748.A0A3R7IK08"/>
<proteinExistence type="inferred from homology"/>
<dbReference type="GO" id="GO:0005506">
    <property type="term" value="F:iron ion binding"/>
    <property type="evidence" value="ECO:0007669"/>
    <property type="project" value="InterPro"/>
</dbReference>
<sequence>MNIYALTLGAAAIALTLIFRQLYQRWHKSHILDHIPTHAFPDGDNTRPRYISELKDLLESGYRRYNKQGRAFKVPIPIGGYSVKFRVVLPKDHLEEMKHLSNNIFSWAKASDVIFAQDYTGAPKRGPWSGKALRVGIHQNLGDITNQLERRIDQYFHSHLPSEPNSGAATIKFMEFFVPAIANVTNSLLVGEKLASDPEWMAQTIDFAVNRYKSADDVRAWPPSLAAMISPLIPSVRRLRQSKEYVKAQLRPMYEELKRQDALGAGEKAKYRKGLFGYEWLWGGAPDDVTLDDFSETMMRTIIASIHTSAKTISIALIDLLSQPQYLEELRQEAAQATLPNGSVNMDALVQLDCFLKESQRLTPVFLLTMNRVVTQEYTFKMSGTRLPIGTMTTAATAAIATDPDTFGADSNEFDGHRFTRIREKNKAGESTFKMGMATEDSLGFGLGSQACPGRFFAVNLMKLMLAKLITRWELRLEKEGIPYSGGRPKYEYYDFSVVPPTAFGMKLMINKMVLELSFACWDYDRMKAIEDGRVRAEGIELNFLNLRVEETFFRQLRFREFDLSELSLSSYIMTLHQENPPFIALPVFPSRFFRHQSMYINKNAGISKPQDLAGKKIGIPEYQSRHPDNIHLKETYSHGMIVTAAVWQRGILEEYYGVPPSQVQFYVGAIERSDEERISKIPHSLPPDIKVAAISKEQNLSDMLANGELDAVFSASKPSSLETSENVGRLFPNFKEVEAEYYQKTQLFPIMHVVALKRDVYEKNPWIAKSLTKAFALSLDVAYESIQDRSALRYILPWLEDHVIETQALMGGKARWWQDGFQANKHVIDKFLEYHHRQGLSPRRLKAEEIFAPNALETFVL</sequence>
<evidence type="ECO:0000256" key="2">
    <source>
        <dbReference type="ARBA" id="ARBA00010617"/>
    </source>
</evidence>
<dbReference type="Gene3D" id="3.40.190.270">
    <property type="match status" value="1"/>
</dbReference>
<dbReference type="InterPro" id="IPR001128">
    <property type="entry name" value="Cyt_P450"/>
</dbReference>
<dbReference type="PANTHER" id="PTHR46206">
    <property type="entry name" value="CYTOCHROME P450"/>
    <property type="match status" value="1"/>
</dbReference>
<dbReference type="Pfam" id="PF00067">
    <property type="entry name" value="p450"/>
    <property type="match status" value="1"/>
</dbReference>
<keyword evidence="5 7" id="KW-0408">Iron</keyword>
<dbReference type="PRINTS" id="PR00463">
    <property type="entry name" value="EP450I"/>
</dbReference>
<dbReference type="SUPFAM" id="SSF53850">
    <property type="entry name" value="Periplasmic binding protein-like II"/>
    <property type="match status" value="1"/>
</dbReference>
<gene>
    <name evidence="8" type="ORF">CFD26_106766</name>
</gene>
<dbReference type="OrthoDB" id="1844152at2759"/>
<dbReference type="GO" id="GO:0020037">
    <property type="term" value="F:heme binding"/>
    <property type="evidence" value="ECO:0007669"/>
    <property type="project" value="InterPro"/>
</dbReference>
<dbReference type="Proteomes" id="UP000215289">
    <property type="component" value="Unassembled WGS sequence"/>
</dbReference>
<dbReference type="GO" id="GO:0016705">
    <property type="term" value="F:oxidoreductase activity, acting on paired donors, with incorporation or reduction of molecular oxygen"/>
    <property type="evidence" value="ECO:0007669"/>
    <property type="project" value="InterPro"/>
</dbReference>
<dbReference type="InterPro" id="IPR002401">
    <property type="entry name" value="Cyt_P450_E_grp-I"/>
</dbReference>
<protein>
    <submittedName>
        <fullName evidence="8">Uncharacterized protein</fullName>
    </submittedName>
</protein>
<keyword evidence="3 7" id="KW-0479">Metal-binding</keyword>
<dbReference type="CDD" id="cd11041">
    <property type="entry name" value="CYP503A1-like"/>
    <property type="match status" value="1"/>
</dbReference>
<dbReference type="EMBL" id="NIDN02000070">
    <property type="protein sequence ID" value="RLL97716.1"/>
    <property type="molecule type" value="Genomic_DNA"/>
</dbReference>
<evidence type="ECO:0000256" key="5">
    <source>
        <dbReference type="ARBA" id="ARBA00023004"/>
    </source>
</evidence>
<feature type="binding site" description="axial binding residue" evidence="7">
    <location>
        <position position="452"/>
    </location>
    <ligand>
        <name>heme</name>
        <dbReference type="ChEBI" id="CHEBI:30413"/>
    </ligand>
    <ligandPart>
        <name>Fe</name>
        <dbReference type="ChEBI" id="CHEBI:18248"/>
    </ligandPart>
</feature>